<dbReference type="EMBL" id="KU998244">
    <property type="protein sequence ID" value="ANA86249.1"/>
    <property type="molecule type" value="Genomic_DNA"/>
</dbReference>
<organism evidence="1 2">
    <name type="scientific">Gordonia phage Smoothie</name>
    <dbReference type="NCBI Taxonomy" id="1838078"/>
    <lineage>
        <taxon>Viruses</taxon>
        <taxon>Duplodnaviria</taxon>
        <taxon>Heunggongvirae</taxon>
        <taxon>Uroviricota</taxon>
        <taxon>Caudoviricetes</taxon>
        <taxon>Smoothievirus</taxon>
        <taxon>Smoothievirus smoothie</taxon>
    </lineage>
</organism>
<dbReference type="HAMAP" id="MF_01408">
    <property type="entry name" value="ThyX"/>
    <property type="match status" value="1"/>
</dbReference>
<dbReference type="SUPFAM" id="SSF69796">
    <property type="entry name" value="Thymidylate synthase-complementing protein Thy1"/>
    <property type="match status" value="1"/>
</dbReference>
<dbReference type="PROSITE" id="PS51331">
    <property type="entry name" value="THYX"/>
    <property type="match status" value="1"/>
</dbReference>
<dbReference type="InterPro" id="IPR036098">
    <property type="entry name" value="Thymidylate_synthase_ThyX_sf"/>
</dbReference>
<accession>A0A160DEJ4</accession>
<dbReference type="GO" id="GO:0050797">
    <property type="term" value="F:thymidylate synthase (FAD) activity"/>
    <property type="evidence" value="ECO:0007669"/>
    <property type="project" value="InterPro"/>
</dbReference>
<dbReference type="RefSeq" id="YP_009269206.1">
    <property type="nucleotide sequence ID" value="NC_030696.1"/>
</dbReference>
<dbReference type="PANTHER" id="PTHR34934:SF1">
    <property type="entry name" value="FLAVIN-DEPENDENT THYMIDYLATE SYNTHASE"/>
    <property type="match status" value="1"/>
</dbReference>
<dbReference type="NCBIfam" id="TIGR02170">
    <property type="entry name" value="thyX"/>
    <property type="match status" value="1"/>
</dbReference>
<dbReference type="Pfam" id="PF02511">
    <property type="entry name" value="Thy1"/>
    <property type="match status" value="1"/>
</dbReference>
<dbReference type="PANTHER" id="PTHR34934">
    <property type="entry name" value="FLAVIN-DEPENDENT THYMIDYLATE SYNTHASE"/>
    <property type="match status" value="1"/>
</dbReference>
<dbReference type="GO" id="GO:0004799">
    <property type="term" value="F:thymidylate synthase activity"/>
    <property type="evidence" value="ECO:0007669"/>
    <property type="project" value="TreeGrafter"/>
</dbReference>
<dbReference type="GO" id="GO:0006231">
    <property type="term" value="P:dTMP biosynthetic process"/>
    <property type="evidence" value="ECO:0007669"/>
    <property type="project" value="InterPro"/>
</dbReference>
<dbReference type="InterPro" id="IPR003669">
    <property type="entry name" value="Thymidylate_synthase_ThyX"/>
</dbReference>
<dbReference type="CDD" id="cd20175">
    <property type="entry name" value="ThyX"/>
    <property type="match status" value="1"/>
</dbReference>
<dbReference type="Proteomes" id="UP000201458">
    <property type="component" value="Segment"/>
</dbReference>
<evidence type="ECO:0000313" key="2">
    <source>
        <dbReference type="Proteomes" id="UP000201458"/>
    </source>
</evidence>
<keyword evidence="2" id="KW-1185">Reference proteome</keyword>
<dbReference type="GeneID" id="28378552"/>
<dbReference type="KEGG" id="vg:28378552"/>
<protein>
    <submittedName>
        <fullName evidence="1">ThyX-like thymidylate synthase</fullName>
    </submittedName>
</protein>
<reference evidence="1 2" key="1">
    <citation type="submission" date="2016-03" db="EMBL/GenBank/DDBJ databases">
        <authorList>
            <person name="Montgomery M.T."/>
            <person name="Guerrero C.A."/>
            <person name="Mavrich T.N."/>
            <person name="Pope W.H."/>
            <person name="Garlena R.A."/>
            <person name="Russell D.A."/>
            <person name="Jacobs-Sera D."/>
            <person name="Hendrix R.W."/>
            <person name="Hatfull G.F."/>
        </authorList>
    </citation>
    <scope>NUCLEOTIDE SEQUENCE [LARGE SCALE GENOMIC DNA]</scope>
</reference>
<dbReference type="GO" id="GO:0070402">
    <property type="term" value="F:NADPH binding"/>
    <property type="evidence" value="ECO:0007669"/>
    <property type="project" value="TreeGrafter"/>
</dbReference>
<evidence type="ECO:0000313" key="1">
    <source>
        <dbReference type="EMBL" id="ANA86249.1"/>
    </source>
</evidence>
<name>A0A160DEJ4_9CAUD</name>
<gene>
    <name evidence="1" type="primary">93</name>
    <name evidence="1" type="ORF">PBI_SMOOTHIE_93</name>
</gene>
<sequence>MSGDIKFRSDMRVELVDWMGEDQRVVEAAKVSTLGDRSRGVEATEGFIDFLDRNRHGSPFEHSVFTFLVECPIFVSREFMRHRIASYNEESGRYKVMKGVFYVPADDRPLVQVGKPGEYRFEAGTLEQHELVTDLFQLAADTGYNLYQTMLDAGIAREVARDVLPFQLYTSFYVTMNARGLMNFLSLRVGDETAAYPSTPLYEIDLVARQMEKHFAEKMPMTHKSFVQNGRVAP</sequence>
<proteinExistence type="inferred from homology"/>
<dbReference type="Gene3D" id="3.30.1360.170">
    <property type="match status" value="1"/>
</dbReference>
<dbReference type="GO" id="GO:0050660">
    <property type="term" value="F:flavin adenine dinucleotide binding"/>
    <property type="evidence" value="ECO:0007669"/>
    <property type="project" value="InterPro"/>
</dbReference>